<proteinExistence type="predicted"/>
<keyword evidence="1" id="KW-0472">Membrane</keyword>
<keyword evidence="1" id="KW-1133">Transmembrane helix</keyword>
<reference evidence="2 3" key="1">
    <citation type="submission" date="2017-05" db="EMBL/GenBank/DDBJ databases">
        <authorList>
            <person name="Song R."/>
            <person name="Chenine A.L."/>
            <person name="Ruprecht R.M."/>
        </authorList>
    </citation>
    <scope>NUCLEOTIDE SEQUENCE [LARGE SCALE GENOMIC DNA]</scope>
    <source>
        <strain evidence="2 3">CFBP 1590</strain>
    </source>
</reference>
<keyword evidence="1" id="KW-0812">Transmembrane</keyword>
<dbReference type="RefSeq" id="WP_063625679.1">
    <property type="nucleotide sequence ID" value="NZ_CP077719.1"/>
</dbReference>
<dbReference type="GeneID" id="47762857"/>
<dbReference type="EMBL" id="LT855380">
    <property type="protein sequence ID" value="SMS08776.1"/>
    <property type="molecule type" value="Genomic_DNA"/>
</dbReference>
<gene>
    <name evidence="2" type="ORF">CFBP1590__1190</name>
</gene>
<dbReference type="AlphaFoldDB" id="A0A1Y6JFS2"/>
<evidence type="ECO:0000313" key="2">
    <source>
        <dbReference type="EMBL" id="SMS08776.1"/>
    </source>
</evidence>
<feature type="transmembrane region" description="Helical" evidence="1">
    <location>
        <begin position="80"/>
        <end position="101"/>
    </location>
</feature>
<accession>A0A1Y6JFS2</accession>
<feature type="transmembrane region" description="Helical" evidence="1">
    <location>
        <begin position="47"/>
        <end position="68"/>
    </location>
</feature>
<dbReference type="KEGG" id="pvd:CFBP1590__1190"/>
<evidence type="ECO:0000256" key="1">
    <source>
        <dbReference type="SAM" id="Phobius"/>
    </source>
</evidence>
<feature type="transmembrane region" description="Helical" evidence="1">
    <location>
        <begin position="12"/>
        <end position="35"/>
    </location>
</feature>
<protein>
    <submittedName>
        <fullName evidence="2">Conserved hypothetical membrane protein</fullName>
    </submittedName>
</protein>
<dbReference type="Proteomes" id="UP000196842">
    <property type="component" value="Chromosome I"/>
</dbReference>
<evidence type="ECO:0000313" key="3">
    <source>
        <dbReference type="Proteomes" id="UP000196842"/>
    </source>
</evidence>
<name>A0A1Y6JFS2_PSEVI</name>
<organism evidence="2 3">
    <name type="scientific">Pseudomonas viridiflava</name>
    <name type="common">Phytomonas viridiflava</name>
    <dbReference type="NCBI Taxonomy" id="33069"/>
    <lineage>
        <taxon>Bacteria</taxon>
        <taxon>Pseudomonadati</taxon>
        <taxon>Pseudomonadota</taxon>
        <taxon>Gammaproteobacteria</taxon>
        <taxon>Pseudomonadales</taxon>
        <taxon>Pseudomonadaceae</taxon>
        <taxon>Pseudomonas</taxon>
    </lineage>
</organism>
<sequence length="107" mass="11515">MNTAKKPSFNQYLMLALIGLGIWFPVVWTVLAYAASSAAEPMTVGSAIVLLGQLEIFAIIFLIIYTFCFKPWRLSTALRFGFFLNVLGAGIAIVGIIVALANVSLGS</sequence>